<dbReference type="InterPro" id="IPR036770">
    <property type="entry name" value="Ankyrin_rpt-contain_sf"/>
</dbReference>
<proteinExistence type="predicted"/>
<name>A0AA86RGR2_9EUKA</name>
<feature type="region of interest" description="Disordered" evidence="1">
    <location>
        <begin position="289"/>
        <end position="319"/>
    </location>
</feature>
<organism evidence="2">
    <name type="scientific">Hexamita inflata</name>
    <dbReference type="NCBI Taxonomy" id="28002"/>
    <lineage>
        <taxon>Eukaryota</taxon>
        <taxon>Metamonada</taxon>
        <taxon>Diplomonadida</taxon>
        <taxon>Hexamitidae</taxon>
        <taxon>Hexamitinae</taxon>
        <taxon>Hexamita</taxon>
    </lineage>
</organism>
<evidence type="ECO:0008006" key="5">
    <source>
        <dbReference type="Google" id="ProtNLM"/>
    </source>
</evidence>
<sequence length="380" mass="43730">MFRLCKSKQSQIWFDSIIKNDFLYVKAHVSEFRNYTERRASTQTIVTGFAGVHYAALYGYEDIFRFLLHHESEALTSVQSTVNGYSLAANSSLVQVLVCANQKLLIQLITSSFESDFKMQKLVGVQNALGQNASHIACATNNLIRDWALNPFVCQMECYQLTDDTLSVPMIACLFGRIEFINDLKKQYYAARTANDQFEMQRIFNILEIKNEDGFSAIDAAEDEMKDCSAQNKKMCKQAVVEVCQQHEKWLDAKAKKKLEALIKQQKLDTELIELKKYEDKMAREAKEKEKQKKLEEKKKIQLQKQKEAEEKEKAEKDKQLQKMQSVSIVAMMNDQKDDAILSQILPEKPMTARLISSQETQLRSGFMSEINDMADQMVE</sequence>
<evidence type="ECO:0000313" key="4">
    <source>
        <dbReference type="Proteomes" id="UP001642409"/>
    </source>
</evidence>
<evidence type="ECO:0000313" key="3">
    <source>
        <dbReference type="EMBL" id="CAL6001084.1"/>
    </source>
</evidence>
<reference evidence="3 4" key="2">
    <citation type="submission" date="2024-07" db="EMBL/GenBank/DDBJ databases">
        <authorList>
            <person name="Akdeniz Z."/>
        </authorList>
    </citation>
    <scope>NUCLEOTIDE SEQUENCE [LARGE SCALE GENOMIC DNA]</scope>
</reference>
<reference evidence="2" key="1">
    <citation type="submission" date="2023-06" db="EMBL/GenBank/DDBJ databases">
        <authorList>
            <person name="Kurt Z."/>
        </authorList>
    </citation>
    <scope>NUCLEOTIDE SEQUENCE</scope>
</reference>
<gene>
    <name evidence="3" type="ORF">HINF_LOCUS17202</name>
    <name evidence="2" type="ORF">HINF_LOCUS63867</name>
</gene>
<comment type="caution">
    <text evidence="2">The sequence shown here is derived from an EMBL/GenBank/DDBJ whole genome shotgun (WGS) entry which is preliminary data.</text>
</comment>
<protein>
    <recommendedName>
        <fullName evidence="5">Ankyrin repeat-containing protein</fullName>
    </recommendedName>
</protein>
<dbReference type="AlphaFoldDB" id="A0AA86RGR2"/>
<dbReference type="EMBL" id="CAXDID020000043">
    <property type="protein sequence ID" value="CAL6001084.1"/>
    <property type="molecule type" value="Genomic_DNA"/>
</dbReference>
<evidence type="ECO:0000256" key="1">
    <source>
        <dbReference type="SAM" id="MobiDB-lite"/>
    </source>
</evidence>
<evidence type="ECO:0000313" key="2">
    <source>
        <dbReference type="EMBL" id="CAI9976222.1"/>
    </source>
</evidence>
<dbReference type="SUPFAM" id="SSF48403">
    <property type="entry name" value="Ankyrin repeat"/>
    <property type="match status" value="1"/>
</dbReference>
<accession>A0AA86RGR2</accession>
<dbReference type="EMBL" id="CATOUU010001173">
    <property type="protein sequence ID" value="CAI9976222.1"/>
    <property type="molecule type" value="Genomic_DNA"/>
</dbReference>
<dbReference type="Proteomes" id="UP001642409">
    <property type="component" value="Unassembled WGS sequence"/>
</dbReference>
<keyword evidence="4" id="KW-1185">Reference proteome</keyword>